<accession>A0A6A4GNI9</accession>
<proteinExistence type="predicted"/>
<keyword evidence="2" id="KW-1185">Reference proteome</keyword>
<name>A0A6A4GNI9_9AGAR</name>
<dbReference type="EMBL" id="ML769807">
    <property type="protein sequence ID" value="KAE9387331.1"/>
    <property type="molecule type" value="Genomic_DNA"/>
</dbReference>
<feature type="non-terminal residue" evidence="1">
    <location>
        <position position="112"/>
    </location>
</feature>
<evidence type="ECO:0000313" key="1">
    <source>
        <dbReference type="EMBL" id="KAE9387331.1"/>
    </source>
</evidence>
<organism evidence="1 2">
    <name type="scientific">Gymnopus androsaceus JB14</name>
    <dbReference type="NCBI Taxonomy" id="1447944"/>
    <lineage>
        <taxon>Eukaryota</taxon>
        <taxon>Fungi</taxon>
        <taxon>Dikarya</taxon>
        <taxon>Basidiomycota</taxon>
        <taxon>Agaricomycotina</taxon>
        <taxon>Agaricomycetes</taxon>
        <taxon>Agaricomycetidae</taxon>
        <taxon>Agaricales</taxon>
        <taxon>Marasmiineae</taxon>
        <taxon>Omphalotaceae</taxon>
        <taxon>Gymnopus</taxon>
    </lineage>
</organism>
<feature type="non-terminal residue" evidence="1">
    <location>
        <position position="1"/>
    </location>
</feature>
<reference evidence="1" key="1">
    <citation type="journal article" date="2019" name="Environ. Microbiol.">
        <title>Fungal ecological strategies reflected in gene transcription - a case study of two litter decomposers.</title>
        <authorList>
            <person name="Barbi F."/>
            <person name="Kohler A."/>
            <person name="Barry K."/>
            <person name="Baskaran P."/>
            <person name="Daum C."/>
            <person name="Fauchery L."/>
            <person name="Ihrmark K."/>
            <person name="Kuo A."/>
            <person name="LaButti K."/>
            <person name="Lipzen A."/>
            <person name="Morin E."/>
            <person name="Grigoriev I.V."/>
            <person name="Henrissat B."/>
            <person name="Lindahl B."/>
            <person name="Martin F."/>
        </authorList>
    </citation>
    <scope>NUCLEOTIDE SEQUENCE</scope>
    <source>
        <strain evidence="1">JB14</strain>
    </source>
</reference>
<evidence type="ECO:0000313" key="2">
    <source>
        <dbReference type="Proteomes" id="UP000799118"/>
    </source>
</evidence>
<gene>
    <name evidence="1" type="ORF">BT96DRAFT_1080441</name>
</gene>
<protein>
    <submittedName>
        <fullName evidence="1">Uncharacterized protein</fullName>
    </submittedName>
</protein>
<dbReference type="Proteomes" id="UP000799118">
    <property type="component" value="Unassembled WGS sequence"/>
</dbReference>
<dbReference type="OrthoDB" id="3232986at2759"/>
<dbReference type="InterPro" id="IPR041078">
    <property type="entry name" value="Plavaka"/>
</dbReference>
<dbReference type="AlphaFoldDB" id="A0A6A4GNI9"/>
<sequence>CVGGGGKTSPFTTATYKEYGDSYRHPPRTANSTLSTIDSITVATHEIASYWQAAQKARTNGVVDPFWRDWPLAEPYQFLTPSPFTIGIRCFTTMILSGVSKQLGLVSSTFVS</sequence>
<dbReference type="Pfam" id="PF18759">
    <property type="entry name" value="Plavaka"/>
    <property type="match status" value="1"/>
</dbReference>